<proteinExistence type="predicted"/>
<reference evidence="2" key="1">
    <citation type="submission" date="2024-06" db="EMBL/GenBank/DDBJ databases">
        <title>Mesorhizobium karijinii sp. nov., a symbiont of the iconic Swainsona formosa from arid Australia.</title>
        <authorList>
            <person name="Hill Y.J."/>
            <person name="Watkin E.L.J."/>
            <person name="O'Hara G.W."/>
            <person name="Terpolilli J."/>
            <person name="Tye M.L."/>
            <person name="Kohlmeier M.G."/>
        </authorList>
    </citation>
    <scope>NUCLEOTIDE SEQUENCE</scope>
    <source>
        <strain evidence="2">WSM2240</strain>
    </source>
</reference>
<sequence length="283" mass="31096">MTRVVVTGGSGKLGRACVEDLLSHGYEVLNVDTVPPVRENCPFVQADLTDFGQALEVLAGVDDRLGEIEALVHLAAIPAPGKQPNAVTFKVNTLSTYNVFDAARRLKIRNVIWASSETVLGLPFDNPPPYAPVDEDYAGRPETAYSLSKLLGEEMAKQFCRWDPELKIIGLRFSNVMEPGDYARFPSFDADALLRKWNLWGYIDARDASQAIRRALEAPIRGAEIFVIANADTVMSRPNAELMAEVYPGVPLAQGASGNETLLSIEKARRLLGYQPQYSWRGG</sequence>
<dbReference type="AlphaFoldDB" id="A0AAU8CJ90"/>
<gene>
    <name evidence="2" type="ORF">ABVK50_16480</name>
</gene>
<accession>A0AAU8CJ90</accession>
<dbReference type="PANTHER" id="PTHR43245:SF55">
    <property type="entry name" value="NAD(P)-BINDING DOMAIN-CONTAINING PROTEIN"/>
    <property type="match status" value="1"/>
</dbReference>
<feature type="domain" description="NAD-dependent epimerase/dehydratase" evidence="1">
    <location>
        <begin position="4"/>
        <end position="229"/>
    </location>
</feature>
<dbReference type="Pfam" id="PF01370">
    <property type="entry name" value="Epimerase"/>
    <property type="match status" value="1"/>
</dbReference>
<dbReference type="PANTHER" id="PTHR43245">
    <property type="entry name" value="BIFUNCTIONAL POLYMYXIN RESISTANCE PROTEIN ARNA"/>
    <property type="match status" value="1"/>
</dbReference>
<dbReference type="Gene3D" id="3.40.50.720">
    <property type="entry name" value="NAD(P)-binding Rossmann-like Domain"/>
    <property type="match status" value="1"/>
</dbReference>
<dbReference type="SUPFAM" id="SSF51735">
    <property type="entry name" value="NAD(P)-binding Rossmann-fold domains"/>
    <property type="match status" value="1"/>
</dbReference>
<evidence type="ECO:0000313" key="2">
    <source>
        <dbReference type="EMBL" id="XCG46910.1"/>
    </source>
</evidence>
<organism evidence="2">
    <name type="scientific">Mesorhizobium sp. WSM2240</name>
    <dbReference type="NCBI Taxonomy" id="3228851"/>
    <lineage>
        <taxon>Bacteria</taxon>
        <taxon>Pseudomonadati</taxon>
        <taxon>Pseudomonadota</taxon>
        <taxon>Alphaproteobacteria</taxon>
        <taxon>Hyphomicrobiales</taxon>
        <taxon>Phyllobacteriaceae</taxon>
        <taxon>Mesorhizobium</taxon>
    </lineage>
</organism>
<dbReference type="InterPro" id="IPR050177">
    <property type="entry name" value="Lipid_A_modif_metabolic_enz"/>
</dbReference>
<protein>
    <submittedName>
        <fullName evidence="2">NAD(P)-dependent oxidoreductase</fullName>
    </submittedName>
</protein>
<name>A0AAU8CJ90_9HYPH</name>
<dbReference type="InterPro" id="IPR036291">
    <property type="entry name" value="NAD(P)-bd_dom_sf"/>
</dbReference>
<evidence type="ECO:0000259" key="1">
    <source>
        <dbReference type="Pfam" id="PF01370"/>
    </source>
</evidence>
<dbReference type="RefSeq" id="WP_353645550.1">
    <property type="nucleotide sequence ID" value="NZ_CP159253.1"/>
</dbReference>
<dbReference type="InterPro" id="IPR001509">
    <property type="entry name" value="Epimerase_deHydtase"/>
</dbReference>
<dbReference type="EMBL" id="CP159253">
    <property type="protein sequence ID" value="XCG46910.1"/>
    <property type="molecule type" value="Genomic_DNA"/>
</dbReference>